<feature type="domain" description="CTD kinase subunit gamma Ctk3 C-terminal" evidence="3">
    <location>
        <begin position="323"/>
        <end position="385"/>
    </location>
</feature>
<dbReference type="Proteomes" id="UP000195871">
    <property type="component" value="Unassembled WGS sequence"/>
</dbReference>
<dbReference type="GO" id="GO:0070692">
    <property type="term" value="C:CTDK-1 complex"/>
    <property type="evidence" value="ECO:0007669"/>
    <property type="project" value="InterPro"/>
</dbReference>
<feature type="region of interest" description="Disordered" evidence="1">
    <location>
        <begin position="393"/>
        <end position="492"/>
    </location>
</feature>
<feature type="compositionally biased region" description="Basic and acidic residues" evidence="1">
    <location>
        <begin position="188"/>
        <end position="197"/>
    </location>
</feature>
<evidence type="ECO:0008006" key="6">
    <source>
        <dbReference type="Google" id="ProtNLM"/>
    </source>
</evidence>
<dbReference type="InterPro" id="IPR042326">
    <property type="entry name" value="Ctk3"/>
</dbReference>
<organism evidence="4 5">
    <name type="scientific">Pichia kudriavzevii</name>
    <name type="common">Yeast</name>
    <name type="synonym">Issatchenkia orientalis</name>
    <dbReference type="NCBI Taxonomy" id="4909"/>
    <lineage>
        <taxon>Eukaryota</taxon>
        <taxon>Fungi</taxon>
        <taxon>Dikarya</taxon>
        <taxon>Ascomycota</taxon>
        <taxon>Saccharomycotina</taxon>
        <taxon>Pichiomycetes</taxon>
        <taxon>Pichiales</taxon>
        <taxon>Pichiaceae</taxon>
        <taxon>Pichia</taxon>
    </lineage>
</organism>
<feature type="region of interest" description="Disordered" evidence="1">
    <location>
        <begin position="173"/>
        <end position="221"/>
    </location>
</feature>
<accession>A0A1Z8JVC8</accession>
<gene>
    <name evidence="4" type="ORF">CAS74_000938</name>
</gene>
<evidence type="ECO:0000259" key="3">
    <source>
        <dbReference type="Pfam" id="PF12350"/>
    </source>
</evidence>
<comment type="caution">
    <text evidence="4">The sequence shown here is derived from an EMBL/GenBank/DDBJ whole genome shotgun (WGS) entry which is preliminary data.</text>
</comment>
<feature type="domain" description="CTD kinase subunit gamma Ctk3 N-terminal" evidence="2">
    <location>
        <begin position="1"/>
        <end position="105"/>
    </location>
</feature>
<dbReference type="Pfam" id="PF12243">
    <property type="entry name" value="CTK3"/>
    <property type="match status" value="1"/>
</dbReference>
<dbReference type="PANTHER" id="PTHR28291:SF1">
    <property type="entry name" value="CTD KINASE SUBUNIT GAMMA"/>
    <property type="match status" value="1"/>
</dbReference>
<evidence type="ECO:0000313" key="4">
    <source>
        <dbReference type="EMBL" id="OUT24550.1"/>
    </source>
</evidence>
<feature type="compositionally biased region" description="Basic residues" evidence="1">
    <location>
        <begin position="482"/>
        <end position="492"/>
    </location>
</feature>
<dbReference type="EMBL" id="NHMM01000001">
    <property type="protein sequence ID" value="OUT24550.1"/>
    <property type="molecule type" value="Genomic_DNA"/>
</dbReference>
<protein>
    <recommendedName>
        <fullName evidence="6">CID domain-containing protein</fullName>
    </recommendedName>
</protein>
<evidence type="ECO:0000313" key="5">
    <source>
        <dbReference type="Proteomes" id="UP000195871"/>
    </source>
</evidence>
<reference evidence="4 5" key="1">
    <citation type="submission" date="2017-05" db="EMBL/GenBank/DDBJ databases">
        <title>The Genome Sequence of Candida krusei Ckrusei653.</title>
        <authorList>
            <person name="Cuomo C."/>
            <person name="Forche A."/>
            <person name="Young S."/>
            <person name="Abouelleil A."/>
            <person name="Cao P."/>
            <person name="Chapman S."/>
            <person name="Cusick C."/>
            <person name="Shea T."/>
            <person name="Nusbaum C."/>
            <person name="Birren B."/>
        </authorList>
    </citation>
    <scope>NUCLEOTIDE SEQUENCE [LARGE SCALE GENOMIC DNA]</scope>
    <source>
        <strain evidence="4 5">Ckrusei653</strain>
    </source>
</reference>
<feature type="region of interest" description="Disordered" evidence="1">
    <location>
        <begin position="280"/>
        <end position="313"/>
    </location>
</feature>
<dbReference type="VEuPathDB" id="FungiDB:C5L36_0C09140"/>
<evidence type="ECO:0000259" key="2">
    <source>
        <dbReference type="Pfam" id="PF12243"/>
    </source>
</evidence>
<dbReference type="GO" id="GO:0045943">
    <property type="term" value="P:positive regulation of transcription by RNA polymerase I"/>
    <property type="evidence" value="ECO:0007669"/>
    <property type="project" value="TreeGrafter"/>
</dbReference>
<sequence>MESFELRMQLNNLLLNLNSSKQASSEVCTFLVRNYVSQEDLYPAFLEVLPRLDINKRLNMFQFIDDFLALIKKEPKYRDNDIIFNYAFLIISDLRKILQYVIPQTPQLESDDENGQREGKLSYADIRPLSNLPFCYKILYHISKVYGMTELSDISAKYESNLLTEKDLEGIRNGEHFNESQTYNNEAEPTKTSHVDDYINSSPSSDIKKQSHGASKPEESYIPEQINRSLHSAWDFLLLKRRQSQYESMLIDVLEDPFNLKSEKGKETESKQPPSCLILQSSQPEANPAPSSSSTHHVAHGNNTMVSSANQDSSKNVLALSHNLILQRIEADRERQKRGKETLWETERSDGKISITEFEYIYDTLQAFDEEKDKPLIEEMDKLYQLCTFDKMAKPKQHSRPDRARQLQFQSPSHAQSKSQVQSSATPHNIGNKSGHSDKRRRAFEETDLFYGSQTQRNTRKYPNNGHPPQNMYYEYAYKNSSRGKYRPRGKG</sequence>
<dbReference type="Pfam" id="PF12350">
    <property type="entry name" value="CTK3_C"/>
    <property type="match status" value="1"/>
</dbReference>
<dbReference type="AlphaFoldDB" id="A0A1Z8JVC8"/>
<dbReference type="PANTHER" id="PTHR28291">
    <property type="entry name" value="CTD KINASE SUBUNIT GAMMA"/>
    <property type="match status" value="1"/>
</dbReference>
<feature type="compositionally biased region" description="Polar residues" evidence="1">
    <location>
        <begin position="407"/>
        <end position="434"/>
    </location>
</feature>
<proteinExistence type="predicted"/>
<evidence type="ECO:0000256" key="1">
    <source>
        <dbReference type="SAM" id="MobiDB-lite"/>
    </source>
</evidence>
<dbReference type="GO" id="GO:0032786">
    <property type="term" value="P:positive regulation of DNA-templated transcription, elongation"/>
    <property type="evidence" value="ECO:0007669"/>
    <property type="project" value="InterPro"/>
</dbReference>
<dbReference type="InterPro" id="IPR024637">
    <property type="entry name" value="Ctk3_C"/>
</dbReference>
<name>A0A1Z8JVC8_PICKU</name>
<dbReference type="InterPro" id="IPR024638">
    <property type="entry name" value="Ctk3_N"/>
</dbReference>